<keyword evidence="2" id="KW-0813">Transport</keyword>
<dbReference type="Proteomes" id="UP001189429">
    <property type="component" value="Unassembled WGS sequence"/>
</dbReference>
<dbReference type="PROSITE" id="PS00889">
    <property type="entry name" value="CNMP_BINDING_2"/>
    <property type="match status" value="1"/>
</dbReference>
<dbReference type="PANTHER" id="PTHR45638">
    <property type="entry name" value="CYCLIC NUCLEOTIDE-GATED CATION CHANNEL SUBUNIT A"/>
    <property type="match status" value="1"/>
</dbReference>
<evidence type="ECO:0000256" key="1">
    <source>
        <dbReference type="ARBA" id="ARBA00004141"/>
    </source>
</evidence>
<organism evidence="10 11">
    <name type="scientific">Prorocentrum cordatum</name>
    <dbReference type="NCBI Taxonomy" id="2364126"/>
    <lineage>
        <taxon>Eukaryota</taxon>
        <taxon>Sar</taxon>
        <taxon>Alveolata</taxon>
        <taxon>Dinophyceae</taxon>
        <taxon>Prorocentrales</taxon>
        <taxon>Prorocentraceae</taxon>
        <taxon>Prorocentrum</taxon>
    </lineage>
</organism>
<evidence type="ECO:0000256" key="3">
    <source>
        <dbReference type="ARBA" id="ARBA00022692"/>
    </source>
</evidence>
<dbReference type="InterPro" id="IPR000595">
    <property type="entry name" value="cNMP-bd_dom"/>
</dbReference>
<keyword evidence="8" id="KW-0407">Ion channel</keyword>
<dbReference type="InterPro" id="IPR018490">
    <property type="entry name" value="cNMP-bd_dom_sf"/>
</dbReference>
<dbReference type="InterPro" id="IPR018488">
    <property type="entry name" value="cNMP-bd_CS"/>
</dbReference>
<dbReference type="Pfam" id="PF00027">
    <property type="entry name" value="cNMP_binding"/>
    <property type="match status" value="1"/>
</dbReference>
<keyword evidence="3" id="KW-0812">Transmembrane</keyword>
<accession>A0ABN9VKS8</accession>
<evidence type="ECO:0000313" key="11">
    <source>
        <dbReference type="Proteomes" id="UP001189429"/>
    </source>
</evidence>
<evidence type="ECO:0000313" key="10">
    <source>
        <dbReference type="EMBL" id="CAK0873492.1"/>
    </source>
</evidence>
<comment type="caution">
    <text evidence="10">The sequence shown here is derived from an EMBL/GenBank/DDBJ whole genome shotgun (WGS) entry which is preliminary data.</text>
</comment>
<protein>
    <recommendedName>
        <fullName evidence="9">Cyclic nucleotide-binding domain-containing protein</fullName>
    </recommendedName>
</protein>
<comment type="subcellular location">
    <subcellularLocation>
        <location evidence="1">Membrane</location>
        <topology evidence="1">Multi-pass membrane protein</topology>
    </subcellularLocation>
</comment>
<name>A0ABN9VKS8_9DINO</name>
<dbReference type="SMART" id="SM00100">
    <property type="entry name" value="cNMP"/>
    <property type="match status" value="1"/>
</dbReference>
<keyword evidence="7" id="KW-1071">Ligand-gated ion channel</keyword>
<dbReference type="CDD" id="cd00038">
    <property type="entry name" value="CAP_ED"/>
    <property type="match status" value="1"/>
</dbReference>
<proteinExistence type="predicted"/>
<evidence type="ECO:0000256" key="6">
    <source>
        <dbReference type="ARBA" id="ARBA00023136"/>
    </source>
</evidence>
<evidence type="ECO:0000256" key="4">
    <source>
        <dbReference type="ARBA" id="ARBA00022989"/>
    </source>
</evidence>
<reference evidence="10" key="1">
    <citation type="submission" date="2023-10" db="EMBL/GenBank/DDBJ databases">
        <authorList>
            <person name="Chen Y."/>
            <person name="Shah S."/>
            <person name="Dougan E. K."/>
            <person name="Thang M."/>
            <person name="Chan C."/>
        </authorList>
    </citation>
    <scope>NUCLEOTIDE SEQUENCE [LARGE SCALE GENOMIC DNA]</scope>
</reference>
<gene>
    <name evidence="10" type="ORF">PCOR1329_LOCUS58695</name>
</gene>
<evidence type="ECO:0000256" key="8">
    <source>
        <dbReference type="ARBA" id="ARBA00023303"/>
    </source>
</evidence>
<keyword evidence="5" id="KW-0406">Ion transport</keyword>
<evidence type="ECO:0000256" key="7">
    <source>
        <dbReference type="ARBA" id="ARBA00023286"/>
    </source>
</evidence>
<keyword evidence="6" id="KW-0472">Membrane</keyword>
<dbReference type="InterPro" id="IPR050866">
    <property type="entry name" value="CNG_cation_channel"/>
</dbReference>
<dbReference type="InterPro" id="IPR014710">
    <property type="entry name" value="RmlC-like_jellyroll"/>
</dbReference>
<feature type="domain" description="Cyclic nucleotide-binding" evidence="9">
    <location>
        <begin position="141"/>
        <end position="257"/>
    </location>
</feature>
<dbReference type="EMBL" id="CAUYUJ010017285">
    <property type="protein sequence ID" value="CAK0873492.1"/>
    <property type="molecule type" value="Genomic_DNA"/>
</dbReference>
<sequence length="314" mass="34729">MRAKLRKAGKSGWAISAASQGSQLVADSKRFEAKCSSMIAGKLTAIIPGKLEENGIQFEMCQVHCTTMGFFIIRCDVLEVDLIRTVTVTVADDCVLLVLERAGFEAAIAAAGGESRLPILEDAREMQNLMADRDAFGQISCFRNLDHDFVMTLFETLEPRVVYPGMVLMKEGNYGNEMYILHIGEVKVERGGQHLADCHSGTVLGELAVLGLDKRRTATVTAKKLCLVYVLHGDVFHVALQKFPESRRIFDRAYITKLLRHELQKAEEEKADLDKFYGSVHPMSTADFQAYLQNPGATEAARLQLENAVAVENA</sequence>
<dbReference type="PANTHER" id="PTHR45638:SF11">
    <property type="entry name" value="CYCLIC NUCLEOTIDE-GATED CATION CHANNEL SUBUNIT A"/>
    <property type="match status" value="1"/>
</dbReference>
<keyword evidence="4" id="KW-1133">Transmembrane helix</keyword>
<keyword evidence="11" id="KW-1185">Reference proteome</keyword>
<evidence type="ECO:0000259" key="9">
    <source>
        <dbReference type="PROSITE" id="PS50042"/>
    </source>
</evidence>
<dbReference type="SUPFAM" id="SSF51206">
    <property type="entry name" value="cAMP-binding domain-like"/>
    <property type="match status" value="1"/>
</dbReference>
<evidence type="ECO:0000256" key="2">
    <source>
        <dbReference type="ARBA" id="ARBA00022448"/>
    </source>
</evidence>
<dbReference type="PROSITE" id="PS50042">
    <property type="entry name" value="CNMP_BINDING_3"/>
    <property type="match status" value="1"/>
</dbReference>
<dbReference type="Gene3D" id="2.60.120.10">
    <property type="entry name" value="Jelly Rolls"/>
    <property type="match status" value="1"/>
</dbReference>
<evidence type="ECO:0000256" key="5">
    <source>
        <dbReference type="ARBA" id="ARBA00023065"/>
    </source>
</evidence>